<proteinExistence type="predicted"/>
<evidence type="ECO:0000313" key="5">
    <source>
        <dbReference type="Proteomes" id="UP000704467"/>
    </source>
</evidence>
<dbReference type="PANTHER" id="PTHR47739:SF1">
    <property type="entry name" value="TRNA1(VAL) (ADENINE(37)-N6)-METHYLTRANSFERASE"/>
    <property type="match status" value="1"/>
</dbReference>
<dbReference type="Pfam" id="PF05175">
    <property type="entry name" value="MTS"/>
    <property type="match status" value="1"/>
</dbReference>
<evidence type="ECO:0000256" key="1">
    <source>
        <dbReference type="ARBA" id="ARBA00022603"/>
    </source>
</evidence>
<dbReference type="PANTHER" id="PTHR47739">
    <property type="entry name" value="TRNA1(VAL) (ADENINE(37)-N6)-METHYLTRANSFERASE"/>
    <property type="match status" value="1"/>
</dbReference>
<dbReference type="InterPro" id="IPR050210">
    <property type="entry name" value="tRNA_Adenine-N(6)_MTase"/>
</dbReference>
<keyword evidence="1 4" id="KW-0808">Transferase</keyword>
<dbReference type="GO" id="GO:0008168">
    <property type="term" value="F:methyltransferase activity"/>
    <property type="evidence" value="ECO:0007669"/>
    <property type="project" value="UniProtKB-KW"/>
</dbReference>
<dbReference type="InterPro" id="IPR002052">
    <property type="entry name" value="DNA_methylase_N6_adenine_CS"/>
</dbReference>
<dbReference type="InterPro" id="IPR007848">
    <property type="entry name" value="Small_mtfrase_dom"/>
</dbReference>
<dbReference type="Proteomes" id="UP000704467">
    <property type="component" value="Unassembled WGS sequence"/>
</dbReference>
<feature type="domain" description="Methyltransferase small" evidence="3">
    <location>
        <begin position="38"/>
        <end position="183"/>
    </location>
</feature>
<evidence type="ECO:0000259" key="3">
    <source>
        <dbReference type="Pfam" id="PF05175"/>
    </source>
</evidence>
<dbReference type="GO" id="GO:0032259">
    <property type="term" value="P:methylation"/>
    <property type="evidence" value="ECO:0007669"/>
    <property type="project" value="UniProtKB-KW"/>
</dbReference>
<dbReference type="SUPFAM" id="SSF53335">
    <property type="entry name" value="S-adenosyl-L-methionine-dependent methyltransferases"/>
    <property type="match status" value="1"/>
</dbReference>
<organism evidence="4 5">
    <name type="scientific">Brucella haematophila</name>
    <dbReference type="NCBI Taxonomy" id="419474"/>
    <lineage>
        <taxon>Bacteria</taxon>
        <taxon>Pseudomonadati</taxon>
        <taxon>Pseudomonadota</taxon>
        <taxon>Alphaproteobacteria</taxon>
        <taxon>Hyphomicrobiales</taxon>
        <taxon>Brucellaceae</taxon>
        <taxon>Brucella/Ochrobactrum group</taxon>
        <taxon>Brucella</taxon>
    </lineage>
</organism>
<sequence>MSLTAENEIEETLDVFHRGAFHLVQPAMKGHRSGVDAMILASAVPGGFAGRLADLGSGAGAAGLAVAARCPASRITLVERSGLMVGFARKTIAHPLNKALTDRVSIVEADVALAGKARIAAGLADNSFDFVIMNPPFNEAADRRTPDPLKAEAHVMPDGMFEQWVRTAAAIVRPGGGIAIIARPGSIAPILESLARRFGGLHIVPVHPRGDAAAIRIVVTGTRGSRAGLSFMPPLILHGDSGNGFTPRADAINNGQTALFDHRRITRAAYRRNRSAACCEFE</sequence>
<protein>
    <submittedName>
        <fullName evidence="4">Methyltransferase</fullName>
    </submittedName>
</protein>
<name>A0ABX1DJP7_9HYPH</name>
<keyword evidence="2" id="KW-0949">S-adenosyl-L-methionine</keyword>
<dbReference type="Gene3D" id="3.40.50.150">
    <property type="entry name" value="Vaccinia Virus protein VP39"/>
    <property type="match status" value="1"/>
</dbReference>
<keyword evidence="5" id="KW-1185">Reference proteome</keyword>
<dbReference type="PROSITE" id="PS00092">
    <property type="entry name" value="N6_MTASE"/>
    <property type="match status" value="1"/>
</dbReference>
<dbReference type="InterPro" id="IPR029063">
    <property type="entry name" value="SAM-dependent_MTases_sf"/>
</dbReference>
<dbReference type="EMBL" id="JAAVLN010000001">
    <property type="protein sequence ID" value="NKC03193.1"/>
    <property type="molecule type" value="Genomic_DNA"/>
</dbReference>
<evidence type="ECO:0000256" key="2">
    <source>
        <dbReference type="ARBA" id="ARBA00022691"/>
    </source>
</evidence>
<reference evidence="4 5" key="1">
    <citation type="submission" date="2020-03" db="EMBL/GenBank/DDBJ databases">
        <title>Whole genome sequencing of clinical and environmental type strains of Ochrobactrum.</title>
        <authorList>
            <person name="Dharne M."/>
        </authorList>
    </citation>
    <scope>NUCLEOTIDE SEQUENCE [LARGE SCALE GENOMIC DNA]</scope>
    <source>
        <strain evidence="4 5">CIP 109452</strain>
    </source>
</reference>
<accession>A0ABX1DJP7</accession>
<gene>
    <name evidence="4" type="ORF">HED55_07000</name>
</gene>
<keyword evidence="1 4" id="KW-0489">Methyltransferase</keyword>
<comment type="caution">
    <text evidence="4">The sequence shown here is derived from an EMBL/GenBank/DDBJ whole genome shotgun (WGS) entry which is preliminary data.</text>
</comment>
<evidence type="ECO:0000313" key="4">
    <source>
        <dbReference type="EMBL" id="NKC03193.1"/>
    </source>
</evidence>